<evidence type="ECO:0000313" key="3">
    <source>
        <dbReference type="EMBL" id="WAP67115.1"/>
    </source>
</evidence>
<name>A0ABY7BZX1_9HYPH</name>
<feature type="region of interest" description="Disordered" evidence="1">
    <location>
        <begin position="45"/>
        <end position="68"/>
    </location>
</feature>
<gene>
    <name evidence="3" type="ORF">OH818_16025</name>
</gene>
<dbReference type="EMBL" id="CP114029">
    <property type="protein sequence ID" value="WAP67115.1"/>
    <property type="molecule type" value="Genomic_DNA"/>
</dbReference>
<evidence type="ECO:0000313" key="4">
    <source>
        <dbReference type="Proteomes" id="UP001164020"/>
    </source>
</evidence>
<feature type="transmembrane region" description="Helical" evidence="2">
    <location>
        <begin position="12"/>
        <end position="36"/>
    </location>
</feature>
<keyword evidence="2" id="KW-1133">Transmembrane helix</keyword>
<dbReference type="RefSeq" id="WP_268879563.1">
    <property type="nucleotide sequence ID" value="NZ_CP114029.1"/>
</dbReference>
<proteinExistence type="predicted"/>
<protein>
    <submittedName>
        <fullName evidence="3">Uncharacterized protein</fullName>
    </submittedName>
</protein>
<organism evidence="3 4">
    <name type="scientific">Jiella pelagia</name>
    <dbReference type="NCBI Taxonomy" id="2986949"/>
    <lineage>
        <taxon>Bacteria</taxon>
        <taxon>Pseudomonadati</taxon>
        <taxon>Pseudomonadota</taxon>
        <taxon>Alphaproteobacteria</taxon>
        <taxon>Hyphomicrobiales</taxon>
        <taxon>Aurantimonadaceae</taxon>
        <taxon>Jiella</taxon>
    </lineage>
</organism>
<sequence length="68" mass="7373">MGRQRQGKANSMAWLALGELFAILFGLALGWFFLIYRDPVTGKLGRGISVRPRVPEGEGDGDAGKPPE</sequence>
<reference evidence="3" key="1">
    <citation type="submission" date="2022-12" db="EMBL/GenBank/DDBJ databases">
        <title>Jiella pelagia sp. nov., isolated from phosphonate enriched culture of Northwest Pacific surface seawater.</title>
        <authorList>
            <person name="Shin D.Y."/>
            <person name="Hwang C.Y."/>
        </authorList>
    </citation>
    <scope>NUCLEOTIDE SEQUENCE</scope>
    <source>
        <strain evidence="3">HL-NP1</strain>
    </source>
</reference>
<dbReference type="Proteomes" id="UP001164020">
    <property type="component" value="Chromosome"/>
</dbReference>
<evidence type="ECO:0000256" key="1">
    <source>
        <dbReference type="SAM" id="MobiDB-lite"/>
    </source>
</evidence>
<accession>A0ABY7BZX1</accession>
<evidence type="ECO:0000256" key="2">
    <source>
        <dbReference type="SAM" id="Phobius"/>
    </source>
</evidence>
<keyword evidence="2" id="KW-0812">Transmembrane</keyword>
<keyword evidence="4" id="KW-1185">Reference proteome</keyword>
<keyword evidence="2" id="KW-0472">Membrane</keyword>